<reference evidence="2 3" key="1">
    <citation type="submission" date="2016-11" db="EMBL/GenBank/DDBJ databases">
        <title>Mixed transmission modes and dynamic genome evolution in an obligate animal-bacterial symbiosis.</title>
        <authorList>
            <person name="Russell S.L."/>
            <person name="Corbett-Detig R.B."/>
            <person name="Cavanaugh C.M."/>
        </authorList>
    </citation>
    <scope>NUCLEOTIDE SEQUENCE [LARGE SCALE GENOMIC DNA]</scope>
    <source>
        <strain evidence="2">Sp-SM6</strain>
    </source>
</reference>
<dbReference type="GO" id="GO:0004057">
    <property type="term" value="F:arginyl-tRNA--protein transferase activity"/>
    <property type="evidence" value="ECO:0007669"/>
    <property type="project" value="InterPro"/>
</dbReference>
<dbReference type="EMBL" id="MPRK01000079">
    <property type="protein sequence ID" value="OOZ40735.1"/>
    <property type="molecule type" value="Genomic_DNA"/>
</dbReference>
<sequence>MMHDETSVSVTLYVGVPHQCSYLDDETTTLHIIDPQFSMNSAFYGGLLAQGFRRSGACR</sequence>
<protein>
    <recommendedName>
        <fullName evidence="1">N-end aminoacyl transferase N-terminal domain-containing protein</fullName>
    </recommendedName>
</protein>
<accession>A0A1T2L6J6</accession>
<feature type="domain" description="N-end aminoacyl transferase N-terminal" evidence="1">
    <location>
        <begin position="18"/>
        <end position="57"/>
    </location>
</feature>
<proteinExistence type="predicted"/>
<dbReference type="Pfam" id="PF04376">
    <property type="entry name" value="ATE_N"/>
    <property type="match status" value="1"/>
</dbReference>
<gene>
    <name evidence="2" type="ORF">BOW52_05490</name>
</gene>
<dbReference type="AlphaFoldDB" id="A0A1T2L6J6"/>
<comment type="caution">
    <text evidence="2">The sequence shown here is derived from an EMBL/GenBank/DDBJ whole genome shotgun (WGS) entry which is preliminary data.</text>
</comment>
<evidence type="ECO:0000259" key="1">
    <source>
        <dbReference type="Pfam" id="PF04376"/>
    </source>
</evidence>
<keyword evidence="3" id="KW-1185">Reference proteome</keyword>
<name>A0A1T2L6J6_9GAMM</name>
<dbReference type="Proteomes" id="UP000190198">
    <property type="component" value="Unassembled WGS sequence"/>
</dbReference>
<dbReference type="RefSeq" id="WP_078476823.1">
    <property type="nucleotide sequence ID" value="NZ_MPRK01000079.1"/>
</dbReference>
<evidence type="ECO:0000313" key="2">
    <source>
        <dbReference type="EMBL" id="OOZ40735.1"/>
    </source>
</evidence>
<dbReference type="InterPro" id="IPR007471">
    <property type="entry name" value="N-end_Aminoacyl_Trfase_N"/>
</dbReference>
<evidence type="ECO:0000313" key="3">
    <source>
        <dbReference type="Proteomes" id="UP000190198"/>
    </source>
</evidence>
<organism evidence="2 3">
    <name type="scientific">Solemya elarraichensis gill symbiont</name>
    <dbReference type="NCBI Taxonomy" id="1918949"/>
    <lineage>
        <taxon>Bacteria</taxon>
        <taxon>Pseudomonadati</taxon>
        <taxon>Pseudomonadota</taxon>
        <taxon>Gammaproteobacteria</taxon>
        <taxon>sulfur-oxidizing symbionts</taxon>
    </lineage>
</organism>